<keyword evidence="6" id="KW-0539">Nucleus</keyword>
<evidence type="ECO:0000256" key="1">
    <source>
        <dbReference type="ARBA" id="ARBA00004473"/>
    </source>
</evidence>
<evidence type="ECO:0000313" key="10">
    <source>
        <dbReference type="EMBL" id="CAL8106584.1"/>
    </source>
</evidence>
<feature type="domain" description="Ima1 N-terminal" evidence="9">
    <location>
        <begin position="115"/>
        <end position="233"/>
    </location>
</feature>
<evidence type="ECO:0000256" key="5">
    <source>
        <dbReference type="ARBA" id="ARBA00023136"/>
    </source>
</evidence>
<accession>A0ABP1QPN1</accession>
<keyword evidence="3 8" id="KW-0812">Transmembrane</keyword>
<keyword evidence="11" id="KW-1185">Reference proteome</keyword>
<feature type="region of interest" description="Disordered" evidence="7">
    <location>
        <begin position="253"/>
        <end position="273"/>
    </location>
</feature>
<comment type="caution">
    <text evidence="10">The sequence shown here is derived from an EMBL/GenBank/DDBJ whole genome shotgun (WGS) entry which is preliminary data.</text>
</comment>
<feature type="transmembrane region" description="Helical" evidence="8">
    <location>
        <begin position="83"/>
        <end position="104"/>
    </location>
</feature>
<proteinExistence type="inferred from homology"/>
<dbReference type="PANTHER" id="PTHR28646:SF1">
    <property type="entry name" value="TRANSMEMBRANE PROTEIN 201"/>
    <property type="match status" value="1"/>
</dbReference>
<evidence type="ECO:0000256" key="2">
    <source>
        <dbReference type="ARBA" id="ARBA00007600"/>
    </source>
</evidence>
<evidence type="ECO:0000256" key="6">
    <source>
        <dbReference type="ARBA" id="ARBA00023242"/>
    </source>
</evidence>
<evidence type="ECO:0000256" key="7">
    <source>
        <dbReference type="SAM" id="MobiDB-lite"/>
    </source>
</evidence>
<comment type="subcellular location">
    <subcellularLocation>
        <location evidence="1">Nucleus inner membrane</location>
        <topology evidence="1">Multi-pass membrane protein</topology>
    </subcellularLocation>
</comment>
<feature type="region of interest" description="Disordered" evidence="7">
    <location>
        <begin position="474"/>
        <end position="510"/>
    </location>
</feature>
<feature type="compositionally biased region" description="Polar residues" evidence="7">
    <location>
        <begin position="257"/>
        <end position="269"/>
    </location>
</feature>
<keyword evidence="5 8" id="KW-0472">Membrane</keyword>
<dbReference type="InterPro" id="IPR018617">
    <property type="entry name" value="Ima1_N"/>
</dbReference>
<sequence>MNMTDSGSSKERLLDLEHFRNMPAGFNSVVTSLYNKLESWSSVAKTCYIRNLEKFENSREWLNEQINLPEWGFPEDWDSVQGMFYVTLITVLTVSLLIISLNIYRKIRYSIPTRVNCWFCNNNTKVSYPLRETWTCPTCHQYNGFTSDGNYNKRIQAQFIEALNCPIRGCPAEGYQPKPDSNGLCSQCNLNQVLKVFQLSSFVAVNERNYDAEIEAEQKRLEKLYDICRPCKLIVEATLKRTPEKQHLVTNLRKRSNQVASTPSAPSRETNFRNEKMFEEKSDKHSTNSVITLHNLKIGSNNRRNNFEDFHARVAQEAQTRCLTPQPQRLSSSPNFSSPLYASNPSLFVSSPTYTKEITPLWKDYPMVRNRVSPTHSMIDTMSCPPAGRPVFAAYNSASRSPSPTPSQNFCYQSSNVGSVFGGSKPMLSPPKFIANNGHYQPYIRYGAYYDVSAAPGGSSMMFNSQFFSNPISRSSSQSSGFVSQQGGANSPPPQPSTPNGFYMLSTSKG</sequence>
<evidence type="ECO:0000256" key="3">
    <source>
        <dbReference type="ARBA" id="ARBA00022692"/>
    </source>
</evidence>
<comment type="similarity">
    <text evidence="2">Belongs to the TMEM201 family.</text>
</comment>
<feature type="compositionally biased region" description="Low complexity" evidence="7">
    <location>
        <begin position="474"/>
        <end position="488"/>
    </location>
</feature>
<organism evidence="10 11">
    <name type="scientific">Orchesella dallaii</name>
    <dbReference type="NCBI Taxonomy" id="48710"/>
    <lineage>
        <taxon>Eukaryota</taxon>
        <taxon>Metazoa</taxon>
        <taxon>Ecdysozoa</taxon>
        <taxon>Arthropoda</taxon>
        <taxon>Hexapoda</taxon>
        <taxon>Collembola</taxon>
        <taxon>Entomobryomorpha</taxon>
        <taxon>Entomobryoidea</taxon>
        <taxon>Orchesellidae</taxon>
        <taxon>Orchesellinae</taxon>
        <taxon>Orchesella</taxon>
    </lineage>
</organism>
<name>A0ABP1QPN1_9HEXA</name>
<dbReference type="InterPro" id="IPR040041">
    <property type="entry name" value="TMEM201"/>
</dbReference>
<evidence type="ECO:0000256" key="8">
    <source>
        <dbReference type="SAM" id="Phobius"/>
    </source>
</evidence>
<dbReference type="Pfam" id="PF09779">
    <property type="entry name" value="Ima1_N"/>
    <property type="match status" value="1"/>
</dbReference>
<gene>
    <name evidence="10" type="ORF">ODALV1_LOCUS12401</name>
</gene>
<dbReference type="EMBL" id="CAXLJM020000038">
    <property type="protein sequence ID" value="CAL8106584.1"/>
    <property type="molecule type" value="Genomic_DNA"/>
</dbReference>
<evidence type="ECO:0000313" key="11">
    <source>
        <dbReference type="Proteomes" id="UP001642540"/>
    </source>
</evidence>
<dbReference type="Proteomes" id="UP001642540">
    <property type="component" value="Unassembled WGS sequence"/>
</dbReference>
<dbReference type="PANTHER" id="PTHR28646">
    <property type="entry name" value="TRANSMEMBRANE PROTEIN 201"/>
    <property type="match status" value="1"/>
</dbReference>
<evidence type="ECO:0000256" key="4">
    <source>
        <dbReference type="ARBA" id="ARBA00022989"/>
    </source>
</evidence>
<reference evidence="10 11" key="1">
    <citation type="submission" date="2024-08" db="EMBL/GenBank/DDBJ databases">
        <authorList>
            <person name="Cucini C."/>
            <person name="Frati F."/>
        </authorList>
    </citation>
    <scope>NUCLEOTIDE SEQUENCE [LARGE SCALE GENOMIC DNA]</scope>
</reference>
<keyword evidence="4 8" id="KW-1133">Transmembrane helix</keyword>
<protein>
    <recommendedName>
        <fullName evidence="9">Ima1 N-terminal domain-containing protein</fullName>
    </recommendedName>
</protein>
<evidence type="ECO:0000259" key="9">
    <source>
        <dbReference type="Pfam" id="PF09779"/>
    </source>
</evidence>